<evidence type="ECO:0000313" key="2">
    <source>
        <dbReference type="Proteomes" id="UP000824120"/>
    </source>
</evidence>
<keyword evidence="2" id="KW-1185">Reference proteome</keyword>
<sequence>MSKYQYFSKMILGDISSEIEYWQNAIVCYVLGAHSPFTVLNGFIQNGRLLVEVNVRKTLPEEVLFRNEKGVVITQSVTYDWRPSLCDHCHKYGHEKDNCRKLHPTQQHVDETKETKEEDKIQTNARVDEGKEKVQEIRKYGANNRRFQLGSKMIETQHVITTNAYYTR</sequence>
<organism evidence="1 2">
    <name type="scientific">Solanum commersonii</name>
    <name type="common">Commerson's wild potato</name>
    <name type="synonym">Commerson's nightshade</name>
    <dbReference type="NCBI Taxonomy" id="4109"/>
    <lineage>
        <taxon>Eukaryota</taxon>
        <taxon>Viridiplantae</taxon>
        <taxon>Streptophyta</taxon>
        <taxon>Embryophyta</taxon>
        <taxon>Tracheophyta</taxon>
        <taxon>Spermatophyta</taxon>
        <taxon>Magnoliopsida</taxon>
        <taxon>eudicotyledons</taxon>
        <taxon>Gunneridae</taxon>
        <taxon>Pentapetalae</taxon>
        <taxon>asterids</taxon>
        <taxon>lamiids</taxon>
        <taxon>Solanales</taxon>
        <taxon>Solanaceae</taxon>
        <taxon>Solanoideae</taxon>
        <taxon>Solaneae</taxon>
        <taxon>Solanum</taxon>
    </lineage>
</organism>
<accession>A0A9J5YY40</accession>
<dbReference type="Proteomes" id="UP000824120">
    <property type="component" value="Chromosome 5"/>
</dbReference>
<comment type="caution">
    <text evidence="1">The sequence shown here is derived from an EMBL/GenBank/DDBJ whole genome shotgun (WGS) entry which is preliminary data.</text>
</comment>
<dbReference type="PANTHER" id="PTHR33233">
    <property type="entry name" value="ENDONUCLEASE/EXONUCLEASE/PHOSPHATASE"/>
    <property type="match status" value="1"/>
</dbReference>
<dbReference type="OrthoDB" id="1751437at2759"/>
<dbReference type="PANTHER" id="PTHR33233:SF17">
    <property type="entry name" value="DUF4283 DOMAIN-CONTAINING PROTEIN"/>
    <property type="match status" value="1"/>
</dbReference>
<dbReference type="SUPFAM" id="SSF57756">
    <property type="entry name" value="Retrovirus zinc finger-like domains"/>
    <property type="match status" value="1"/>
</dbReference>
<proteinExistence type="predicted"/>
<dbReference type="InterPro" id="IPR036875">
    <property type="entry name" value="Znf_CCHC_sf"/>
</dbReference>
<dbReference type="AlphaFoldDB" id="A0A9J5YY40"/>
<protein>
    <recommendedName>
        <fullName evidence="3">DUF4283 domain-containing protein</fullName>
    </recommendedName>
</protein>
<gene>
    <name evidence="1" type="ORF">H5410_026139</name>
</gene>
<dbReference type="EMBL" id="JACXVP010000005">
    <property type="protein sequence ID" value="KAG5604647.1"/>
    <property type="molecule type" value="Genomic_DNA"/>
</dbReference>
<dbReference type="GO" id="GO:0003676">
    <property type="term" value="F:nucleic acid binding"/>
    <property type="evidence" value="ECO:0007669"/>
    <property type="project" value="InterPro"/>
</dbReference>
<evidence type="ECO:0000313" key="1">
    <source>
        <dbReference type="EMBL" id="KAG5604647.1"/>
    </source>
</evidence>
<name>A0A9J5YY40_SOLCO</name>
<dbReference type="GO" id="GO:0008270">
    <property type="term" value="F:zinc ion binding"/>
    <property type="evidence" value="ECO:0007669"/>
    <property type="project" value="InterPro"/>
</dbReference>
<reference evidence="1 2" key="1">
    <citation type="submission" date="2020-09" db="EMBL/GenBank/DDBJ databases">
        <title>De no assembly of potato wild relative species, Solanum commersonii.</title>
        <authorList>
            <person name="Cho K."/>
        </authorList>
    </citation>
    <scope>NUCLEOTIDE SEQUENCE [LARGE SCALE GENOMIC DNA]</scope>
    <source>
        <strain evidence="1">LZ3.2</strain>
        <tissue evidence="1">Leaf</tissue>
    </source>
</reference>
<evidence type="ECO:0008006" key="3">
    <source>
        <dbReference type="Google" id="ProtNLM"/>
    </source>
</evidence>